<reference evidence="2" key="1">
    <citation type="submission" date="2023-06" db="EMBL/GenBank/DDBJ databases">
        <title>Genome-scale phylogeny and comparative genomics of the fungal order Sordariales.</title>
        <authorList>
            <consortium name="Lawrence Berkeley National Laboratory"/>
            <person name="Hensen N."/>
            <person name="Bonometti L."/>
            <person name="Westerberg I."/>
            <person name="Brannstrom I.O."/>
            <person name="Guillou S."/>
            <person name="Cros-Aarteil S."/>
            <person name="Calhoun S."/>
            <person name="Haridas S."/>
            <person name="Kuo A."/>
            <person name="Mondo S."/>
            <person name="Pangilinan J."/>
            <person name="Riley R."/>
            <person name="Labutti K."/>
            <person name="Andreopoulos B."/>
            <person name="Lipzen A."/>
            <person name="Chen C."/>
            <person name="Yanf M."/>
            <person name="Daum C."/>
            <person name="Ng V."/>
            <person name="Clum A."/>
            <person name="Steindorff A."/>
            <person name="Ohm R."/>
            <person name="Martin F."/>
            <person name="Silar P."/>
            <person name="Natvig D."/>
            <person name="Lalanne C."/>
            <person name="Gautier V."/>
            <person name="Ament-Velasquez S.L."/>
            <person name="Kruys A."/>
            <person name="Hutchinson M.I."/>
            <person name="Powell A.J."/>
            <person name="Barry K."/>
            <person name="Miller A.N."/>
            <person name="Grigoriev I.V."/>
            <person name="Debuchy R."/>
            <person name="Gladieux P."/>
            <person name="Thoren M.H."/>
            <person name="Johannesson H."/>
        </authorList>
    </citation>
    <scope>NUCLEOTIDE SEQUENCE</scope>
    <source>
        <strain evidence="2">SMH4607-1</strain>
    </source>
</reference>
<evidence type="ECO:0000313" key="3">
    <source>
        <dbReference type="Proteomes" id="UP001172102"/>
    </source>
</evidence>
<keyword evidence="1" id="KW-0812">Transmembrane</keyword>
<gene>
    <name evidence="2" type="ORF">B0H67DRAFT_551606</name>
</gene>
<organism evidence="2 3">
    <name type="scientific">Lasiosphaeris hirsuta</name>
    <dbReference type="NCBI Taxonomy" id="260670"/>
    <lineage>
        <taxon>Eukaryota</taxon>
        <taxon>Fungi</taxon>
        <taxon>Dikarya</taxon>
        <taxon>Ascomycota</taxon>
        <taxon>Pezizomycotina</taxon>
        <taxon>Sordariomycetes</taxon>
        <taxon>Sordariomycetidae</taxon>
        <taxon>Sordariales</taxon>
        <taxon>Lasiosphaeriaceae</taxon>
        <taxon>Lasiosphaeris</taxon>
    </lineage>
</organism>
<evidence type="ECO:0000256" key="1">
    <source>
        <dbReference type="SAM" id="Phobius"/>
    </source>
</evidence>
<name>A0AA40ANP5_9PEZI</name>
<comment type="caution">
    <text evidence="2">The sequence shown here is derived from an EMBL/GenBank/DDBJ whole genome shotgun (WGS) entry which is preliminary data.</text>
</comment>
<protein>
    <submittedName>
        <fullName evidence="2">Uncharacterized protein</fullName>
    </submittedName>
</protein>
<keyword evidence="1" id="KW-1133">Transmembrane helix</keyword>
<evidence type="ECO:0000313" key="2">
    <source>
        <dbReference type="EMBL" id="KAK0719199.1"/>
    </source>
</evidence>
<keyword evidence="1" id="KW-0472">Membrane</keyword>
<proteinExistence type="predicted"/>
<keyword evidence="3" id="KW-1185">Reference proteome</keyword>
<dbReference type="Proteomes" id="UP001172102">
    <property type="component" value="Unassembled WGS sequence"/>
</dbReference>
<dbReference type="EMBL" id="JAUKUA010000003">
    <property type="protein sequence ID" value="KAK0719199.1"/>
    <property type="molecule type" value="Genomic_DNA"/>
</dbReference>
<feature type="transmembrane region" description="Helical" evidence="1">
    <location>
        <begin position="49"/>
        <end position="70"/>
    </location>
</feature>
<accession>A0AA40ANP5</accession>
<dbReference type="AlphaFoldDB" id="A0AA40ANP5"/>
<sequence>MAEQMGKHQYSGGEKYQFRQLHLSLRDHQIFSLAISHPPASKPYKMMSLLTVFFVLSAYLALVVAVLGSICIPSTITSYATYTTTITTTTLLITTSAPLVPGLWIPSAASAWLVWGGSPGPTGKLPGSSRLRAYSEPASSSRFCLNPRSLFCSRKLSVRAD</sequence>